<gene>
    <name evidence="2" type="ORF">GRI94_11595</name>
</gene>
<accession>A0A845ANS5</accession>
<evidence type="ECO:0000256" key="1">
    <source>
        <dbReference type="SAM" id="Phobius"/>
    </source>
</evidence>
<reference evidence="2 3" key="1">
    <citation type="submission" date="2019-12" db="EMBL/GenBank/DDBJ databases">
        <title>Genomic-based taxomic classification of the family Erythrobacteraceae.</title>
        <authorList>
            <person name="Xu L."/>
        </authorList>
    </citation>
    <scope>NUCLEOTIDE SEQUENCE [LARGE SCALE GENOMIC DNA]</scope>
    <source>
        <strain evidence="2 3">JCM 16677</strain>
    </source>
</reference>
<dbReference type="AlphaFoldDB" id="A0A845ANS5"/>
<keyword evidence="1" id="KW-1133">Transmembrane helix</keyword>
<protein>
    <submittedName>
        <fullName evidence="2">Uncharacterized protein</fullName>
    </submittedName>
</protein>
<proteinExistence type="predicted"/>
<keyword evidence="1" id="KW-0472">Membrane</keyword>
<dbReference type="RefSeq" id="WP_160779799.1">
    <property type="nucleotide sequence ID" value="NZ_BAAAZF010000001.1"/>
</dbReference>
<name>A0A845ANS5_9SPHN</name>
<keyword evidence="3" id="KW-1185">Reference proteome</keyword>
<evidence type="ECO:0000313" key="3">
    <source>
        <dbReference type="Proteomes" id="UP000446786"/>
    </source>
</evidence>
<dbReference type="Proteomes" id="UP000446786">
    <property type="component" value="Unassembled WGS sequence"/>
</dbReference>
<keyword evidence="1" id="KW-0812">Transmembrane</keyword>
<dbReference type="EMBL" id="WTYE01000001">
    <property type="protein sequence ID" value="MXP32462.1"/>
    <property type="molecule type" value="Genomic_DNA"/>
</dbReference>
<organism evidence="2 3">
    <name type="scientific">Parerythrobacter jejuensis</name>
    <dbReference type="NCBI Taxonomy" id="795812"/>
    <lineage>
        <taxon>Bacteria</taxon>
        <taxon>Pseudomonadati</taxon>
        <taxon>Pseudomonadota</taxon>
        <taxon>Alphaproteobacteria</taxon>
        <taxon>Sphingomonadales</taxon>
        <taxon>Erythrobacteraceae</taxon>
        <taxon>Parerythrobacter</taxon>
    </lineage>
</organism>
<comment type="caution">
    <text evidence="2">The sequence shown here is derived from an EMBL/GenBank/DDBJ whole genome shotgun (WGS) entry which is preliminary data.</text>
</comment>
<sequence>MQLLLLVGGIFFIIFGVRTFYVDAESIGFVYVFGGITMLFLHWQGRKKAAEAADPGEAD</sequence>
<evidence type="ECO:0000313" key="2">
    <source>
        <dbReference type="EMBL" id="MXP32462.1"/>
    </source>
</evidence>
<feature type="transmembrane region" description="Helical" evidence="1">
    <location>
        <begin position="26"/>
        <end position="43"/>
    </location>
</feature>